<dbReference type="InterPro" id="IPR036397">
    <property type="entry name" value="RNaseH_sf"/>
</dbReference>
<dbReference type="RefSeq" id="WP_171267018.1">
    <property type="nucleotide sequence ID" value="NZ_CP039543.1"/>
</dbReference>
<dbReference type="Proteomes" id="UP000503251">
    <property type="component" value="Chromosome"/>
</dbReference>
<dbReference type="PANTHER" id="PTHR46889">
    <property type="entry name" value="TRANSPOSASE INSF FOR INSERTION SEQUENCE IS3B-RELATED"/>
    <property type="match status" value="1"/>
</dbReference>
<dbReference type="InterPro" id="IPR012337">
    <property type="entry name" value="RNaseH-like_sf"/>
</dbReference>
<feature type="domain" description="Integrase catalytic" evidence="1">
    <location>
        <begin position="157"/>
        <end position="334"/>
    </location>
</feature>
<gene>
    <name evidence="2" type="ORF">E8L03_07790</name>
</gene>
<dbReference type="InterPro" id="IPR047656">
    <property type="entry name" value="IS481-like_transpos"/>
</dbReference>
<sequence>MTTKRKVARRKMSLLELATELGNVSKACKIMGYCRQQFYEIRRNYQTFGAEGLLDRLPGPRGPHPNRVDEAVEQAILDYCLDHPTYGPLRVAQQLVLQGVQVSSGGVRGVWSRHGLLTRHERLLRLEKSVRAQRLELSDEQIRVLERFSPEFRDRHIETRHTGDLVAVDTFFVGTLKGVGRVYLQSVIDCHSRYAWGRLYTTKLPVTAVHVLNEDVLPFFEEHGARISTILSDNGREFCGRPDKHPYELFLQLEGIEHRTTQVRRPQSNGFVERLHRTLLDEHFRIKGREKWYESVEEMQEDLDSYLNHYNRERTHQGRGMDGRVPYQAFLDGIVTGEAEAEVIEEAA</sequence>
<dbReference type="EMBL" id="CP039543">
    <property type="protein sequence ID" value="QJT08834.1"/>
    <property type="molecule type" value="Genomic_DNA"/>
</dbReference>
<dbReference type="NCBIfam" id="NF033577">
    <property type="entry name" value="transpos_IS481"/>
    <property type="match status" value="1"/>
</dbReference>
<dbReference type="PROSITE" id="PS50994">
    <property type="entry name" value="INTEGRASE"/>
    <property type="match status" value="1"/>
</dbReference>
<name>A0ABX6NE09_9BACT</name>
<protein>
    <submittedName>
        <fullName evidence="2">IS481 family transposase</fullName>
    </submittedName>
</protein>
<evidence type="ECO:0000259" key="1">
    <source>
        <dbReference type="PROSITE" id="PS50994"/>
    </source>
</evidence>
<dbReference type="InterPro" id="IPR009057">
    <property type="entry name" value="Homeodomain-like_sf"/>
</dbReference>
<organism evidence="2 3">
    <name type="scientific">Oceanidesulfovibrio marinus</name>
    <dbReference type="NCBI Taxonomy" id="370038"/>
    <lineage>
        <taxon>Bacteria</taxon>
        <taxon>Pseudomonadati</taxon>
        <taxon>Thermodesulfobacteriota</taxon>
        <taxon>Desulfovibrionia</taxon>
        <taxon>Desulfovibrionales</taxon>
        <taxon>Desulfovibrionaceae</taxon>
        <taxon>Oceanidesulfovibrio</taxon>
    </lineage>
</organism>
<evidence type="ECO:0000313" key="2">
    <source>
        <dbReference type="EMBL" id="QJT08834.1"/>
    </source>
</evidence>
<dbReference type="Pfam" id="PF13551">
    <property type="entry name" value="HTH_29"/>
    <property type="match status" value="1"/>
</dbReference>
<dbReference type="InterPro" id="IPR001584">
    <property type="entry name" value="Integrase_cat-core"/>
</dbReference>
<dbReference type="SUPFAM" id="SSF53098">
    <property type="entry name" value="Ribonuclease H-like"/>
    <property type="match status" value="1"/>
</dbReference>
<dbReference type="Pfam" id="PF13683">
    <property type="entry name" value="rve_3"/>
    <property type="match status" value="1"/>
</dbReference>
<dbReference type="InterPro" id="IPR050900">
    <property type="entry name" value="Transposase_IS3/IS150/IS904"/>
</dbReference>
<dbReference type="SUPFAM" id="SSF46689">
    <property type="entry name" value="Homeodomain-like"/>
    <property type="match status" value="1"/>
</dbReference>
<accession>A0ABX6NE09</accession>
<keyword evidence="3" id="KW-1185">Reference proteome</keyword>
<dbReference type="Gene3D" id="3.30.420.10">
    <property type="entry name" value="Ribonuclease H-like superfamily/Ribonuclease H"/>
    <property type="match status" value="1"/>
</dbReference>
<proteinExistence type="predicted"/>
<evidence type="ECO:0000313" key="3">
    <source>
        <dbReference type="Proteomes" id="UP000503251"/>
    </source>
</evidence>
<reference evidence="2 3" key="1">
    <citation type="submission" date="2019-04" db="EMBL/GenBank/DDBJ databases">
        <title>Isolation and culture of sulfate reducing bacteria from the cold seep of the South China Sea.</title>
        <authorList>
            <person name="Sun C."/>
            <person name="Liu R."/>
        </authorList>
    </citation>
    <scope>NUCLEOTIDE SEQUENCE [LARGE SCALE GENOMIC DNA]</scope>
    <source>
        <strain evidence="2 3">CS1</strain>
    </source>
</reference>
<dbReference type="PANTHER" id="PTHR46889:SF4">
    <property type="entry name" value="TRANSPOSASE INSO FOR INSERTION SEQUENCE ELEMENT IS911B-RELATED"/>
    <property type="match status" value="1"/>
</dbReference>